<evidence type="ECO:0000256" key="6">
    <source>
        <dbReference type="SAM" id="MobiDB-lite"/>
    </source>
</evidence>
<reference evidence="9 10" key="1">
    <citation type="journal article" date="2008" name="Int. J. Syst. Evol. Microbiol.">
        <title>Description of Roseateles aquatilis sp. nov. and Roseateles terrae sp. nov., in the class Betaproteobacteria, and emended description of the genus Roseateles.</title>
        <authorList>
            <person name="Gomila M."/>
            <person name="Bowien B."/>
            <person name="Falsen E."/>
            <person name="Moore E.R."/>
            <person name="Lalucat J."/>
        </authorList>
    </citation>
    <scope>NUCLEOTIDE SEQUENCE [LARGE SCALE GENOMIC DNA]</scope>
    <source>
        <strain evidence="9 10">CCUG 48205</strain>
    </source>
</reference>
<feature type="region of interest" description="Disordered" evidence="6">
    <location>
        <begin position="63"/>
        <end position="98"/>
    </location>
</feature>
<feature type="compositionally biased region" description="Low complexity" evidence="6">
    <location>
        <begin position="110"/>
        <end position="142"/>
    </location>
</feature>
<keyword evidence="5" id="KW-0653">Protein transport</keyword>
<feature type="region of interest" description="Disordered" evidence="6">
    <location>
        <begin position="110"/>
        <end position="170"/>
    </location>
</feature>
<feature type="signal peptide" evidence="7">
    <location>
        <begin position="1"/>
        <end position="25"/>
    </location>
</feature>
<dbReference type="Pfam" id="PF03544">
    <property type="entry name" value="TonB_C"/>
    <property type="match status" value="1"/>
</dbReference>
<evidence type="ECO:0000256" key="3">
    <source>
        <dbReference type="ARBA" id="ARBA00022989"/>
    </source>
</evidence>
<evidence type="ECO:0000313" key="9">
    <source>
        <dbReference type="EMBL" id="OWQ86856.1"/>
    </source>
</evidence>
<feature type="chain" id="PRO_5012512613" description="Protein TonB" evidence="7">
    <location>
        <begin position="26"/>
        <end position="260"/>
    </location>
</feature>
<dbReference type="InterPro" id="IPR006260">
    <property type="entry name" value="TonB/TolA_C"/>
</dbReference>
<comment type="caution">
    <text evidence="9">The sequence shown here is derived from an EMBL/GenBank/DDBJ whole genome shotgun (WGS) entry which is preliminary data.</text>
</comment>
<comment type="similarity">
    <text evidence="5">Belongs to the TonB family.</text>
</comment>
<evidence type="ECO:0000256" key="5">
    <source>
        <dbReference type="RuleBase" id="RU362123"/>
    </source>
</evidence>
<name>A0A246J2N6_9BURK</name>
<dbReference type="SUPFAM" id="SSF74653">
    <property type="entry name" value="TolA/TonB C-terminal domain"/>
    <property type="match status" value="1"/>
</dbReference>
<sequence>MSVRRRGLALCQALGLALAAMSAQAQTAPAGATPDPKAPLSDVDRAKRDADKVFQWIKFHAEKGEAKKAAEKPHEAAKPDAKAAARTAPAPAAARRQELDPVAERALAARNAAAESAAAPSQAQASTPPPTSQAVAAQATQPETPPPQVVAMAAPSTSAAAGKAPPPAPEPVALPEEDAPLRLVRKVDPEYPRAALAQQRSGSVMVRFMVKPDGSVDAAEAVRTPDRKLGVAAVNAVRQWRFEPIGKPRQVSVEIGFQAE</sequence>
<dbReference type="Gene3D" id="3.30.2420.10">
    <property type="entry name" value="TonB"/>
    <property type="match status" value="1"/>
</dbReference>
<dbReference type="GO" id="GO:0015891">
    <property type="term" value="P:siderophore transport"/>
    <property type="evidence" value="ECO:0007669"/>
    <property type="project" value="InterPro"/>
</dbReference>
<protein>
    <recommendedName>
        <fullName evidence="5">Protein TonB</fullName>
    </recommendedName>
</protein>
<evidence type="ECO:0000313" key="10">
    <source>
        <dbReference type="Proteomes" id="UP000197468"/>
    </source>
</evidence>
<keyword evidence="5" id="KW-0735">Signal-anchor</keyword>
<keyword evidence="2" id="KW-0812">Transmembrane</keyword>
<keyword evidence="5" id="KW-1003">Cell membrane</keyword>
<organism evidence="9 10">
    <name type="scientific">Roseateles aquatilis</name>
    <dbReference type="NCBI Taxonomy" id="431061"/>
    <lineage>
        <taxon>Bacteria</taxon>
        <taxon>Pseudomonadati</taxon>
        <taxon>Pseudomonadota</taxon>
        <taxon>Betaproteobacteria</taxon>
        <taxon>Burkholderiales</taxon>
        <taxon>Sphaerotilaceae</taxon>
        <taxon>Roseateles</taxon>
    </lineage>
</organism>
<feature type="compositionally biased region" description="Basic and acidic residues" evidence="6">
    <location>
        <begin position="63"/>
        <end position="83"/>
    </location>
</feature>
<dbReference type="InterPro" id="IPR006311">
    <property type="entry name" value="TAT_signal"/>
</dbReference>
<accession>A0A246J2N6</accession>
<dbReference type="GO" id="GO:0030288">
    <property type="term" value="C:outer membrane-bounded periplasmic space"/>
    <property type="evidence" value="ECO:0007669"/>
    <property type="project" value="InterPro"/>
</dbReference>
<dbReference type="Proteomes" id="UP000197468">
    <property type="component" value="Unassembled WGS sequence"/>
</dbReference>
<dbReference type="GO" id="GO:0005886">
    <property type="term" value="C:plasma membrane"/>
    <property type="evidence" value="ECO:0007669"/>
    <property type="project" value="UniProtKB-SubCell"/>
</dbReference>
<dbReference type="PROSITE" id="PS51318">
    <property type="entry name" value="TAT"/>
    <property type="match status" value="1"/>
</dbReference>
<keyword evidence="7" id="KW-0732">Signal</keyword>
<dbReference type="GO" id="GO:0031992">
    <property type="term" value="F:energy transducer activity"/>
    <property type="evidence" value="ECO:0007669"/>
    <property type="project" value="InterPro"/>
</dbReference>
<feature type="compositionally biased region" description="Low complexity" evidence="6">
    <location>
        <begin position="84"/>
        <end position="94"/>
    </location>
</feature>
<comment type="subcellular location">
    <subcellularLocation>
        <location evidence="5">Cell inner membrane</location>
        <topology evidence="5">Single-pass membrane protein</topology>
        <orientation evidence="5">Periplasmic side</orientation>
    </subcellularLocation>
    <subcellularLocation>
        <location evidence="1">Membrane</location>
        <topology evidence="1">Single-pass membrane protein</topology>
    </subcellularLocation>
</comment>
<dbReference type="EMBL" id="NIOF01000010">
    <property type="protein sequence ID" value="OWQ86856.1"/>
    <property type="molecule type" value="Genomic_DNA"/>
</dbReference>
<feature type="compositionally biased region" description="Low complexity" evidence="6">
    <location>
        <begin position="149"/>
        <end position="163"/>
    </location>
</feature>
<dbReference type="InterPro" id="IPR037682">
    <property type="entry name" value="TonB_C"/>
</dbReference>
<dbReference type="AlphaFoldDB" id="A0A246J2N6"/>
<evidence type="ECO:0000256" key="2">
    <source>
        <dbReference type="ARBA" id="ARBA00022692"/>
    </source>
</evidence>
<dbReference type="PROSITE" id="PS52015">
    <property type="entry name" value="TONB_CTD"/>
    <property type="match status" value="1"/>
</dbReference>
<comment type="function">
    <text evidence="5">Interacts with outer membrane receptor proteins that carry out high-affinity binding and energy dependent uptake into the periplasmic space of specific substrates. It could act to transduce energy from the cytoplasmic membrane to specific energy-requiring processes in the outer membrane, resulting in the release into the periplasm of ligands bound by these outer membrane proteins.</text>
</comment>
<evidence type="ECO:0000256" key="4">
    <source>
        <dbReference type="ARBA" id="ARBA00023136"/>
    </source>
</evidence>
<dbReference type="NCBIfam" id="TIGR01352">
    <property type="entry name" value="tonB_Cterm"/>
    <property type="match status" value="1"/>
</dbReference>
<evidence type="ECO:0000256" key="7">
    <source>
        <dbReference type="SAM" id="SignalP"/>
    </source>
</evidence>
<dbReference type="PRINTS" id="PR01374">
    <property type="entry name" value="TONBPROTEIN"/>
</dbReference>
<dbReference type="GO" id="GO:0015031">
    <property type="term" value="P:protein transport"/>
    <property type="evidence" value="ECO:0007669"/>
    <property type="project" value="UniProtKB-UniRule"/>
</dbReference>
<keyword evidence="10" id="KW-1185">Reference proteome</keyword>
<evidence type="ECO:0000256" key="1">
    <source>
        <dbReference type="ARBA" id="ARBA00004167"/>
    </source>
</evidence>
<dbReference type="InterPro" id="IPR003538">
    <property type="entry name" value="TonB"/>
</dbReference>
<keyword evidence="3" id="KW-1133">Transmembrane helix</keyword>
<gene>
    <name evidence="9" type="ORF">CDN99_19290</name>
</gene>
<keyword evidence="5" id="KW-0813">Transport</keyword>
<dbReference type="GO" id="GO:0055085">
    <property type="term" value="P:transmembrane transport"/>
    <property type="evidence" value="ECO:0007669"/>
    <property type="project" value="InterPro"/>
</dbReference>
<feature type="domain" description="TonB C-terminal" evidence="8">
    <location>
        <begin position="176"/>
        <end position="260"/>
    </location>
</feature>
<evidence type="ECO:0000259" key="8">
    <source>
        <dbReference type="PROSITE" id="PS52015"/>
    </source>
</evidence>
<proteinExistence type="inferred from homology"/>
<keyword evidence="4" id="KW-0472">Membrane</keyword>
<keyword evidence="5" id="KW-0997">Cell inner membrane</keyword>